<dbReference type="AlphaFoldDB" id="A0A4Q2UXF6"/>
<protein>
    <submittedName>
        <fullName evidence="1">Uncharacterized protein</fullName>
    </submittedName>
</protein>
<evidence type="ECO:0000313" key="2">
    <source>
        <dbReference type="Proteomes" id="UP000290540"/>
    </source>
</evidence>
<dbReference type="EMBL" id="MQTW01000986">
    <property type="protein sequence ID" value="RYC78694.1"/>
    <property type="molecule type" value="Genomic_DNA"/>
</dbReference>
<sequence length="56" mass="6072">MAAQQQSLESILGINGQRKSLKQQLDAASIKTEAGRTTLADLPTVQIGCKKYIPEE</sequence>
<comment type="caution">
    <text evidence="1">The sequence shown here is derived from an EMBL/GenBank/DDBJ whole genome shotgun (WGS) entry which is preliminary data.</text>
</comment>
<name>A0A4Q2UXF6_FUSOX</name>
<dbReference type="Proteomes" id="UP000290540">
    <property type="component" value="Unassembled WGS sequence"/>
</dbReference>
<evidence type="ECO:0000313" key="1">
    <source>
        <dbReference type="EMBL" id="RYC78694.1"/>
    </source>
</evidence>
<proteinExistence type="predicted"/>
<organism evidence="1 2">
    <name type="scientific">Fusarium oxysporum f. sp. narcissi</name>
    <dbReference type="NCBI Taxonomy" id="451672"/>
    <lineage>
        <taxon>Eukaryota</taxon>
        <taxon>Fungi</taxon>
        <taxon>Dikarya</taxon>
        <taxon>Ascomycota</taxon>
        <taxon>Pezizomycotina</taxon>
        <taxon>Sordariomycetes</taxon>
        <taxon>Hypocreomycetidae</taxon>
        <taxon>Hypocreales</taxon>
        <taxon>Nectriaceae</taxon>
        <taxon>Fusarium</taxon>
        <taxon>Fusarium oxysporum species complex</taxon>
    </lineage>
</organism>
<accession>A0A4Q2UXF6</accession>
<gene>
    <name evidence="1" type="ORF">BFJ63_vAg18432</name>
</gene>
<reference evidence="1 2" key="1">
    <citation type="submission" date="2016-12" db="EMBL/GenBank/DDBJ databases">
        <title>Draft genome sequence of Fusarium oxysporum causing rot on Narcissus.</title>
        <authorList>
            <person name="Armitage A.D."/>
            <person name="Taylor A."/>
            <person name="Clarkson J.P."/>
            <person name="Harrison R.J."/>
            <person name="Jackson A.C."/>
        </authorList>
    </citation>
    <scope>NUCLEOTIDE SEQUENCE [LARGE SCALE GENOMIC DNA]</scope>
    <source>
        <strain evidence="1 2">N139</strain>
    </source>
</reference>